<feature type="region of interest" description="Disordered" evidence="1">
    <location>
        <begin position="149"/>
        <end position="170"/>
    </location>
</feature>
<proteinExistence type="predicted"/>
<dbReference type="GeneID" id="55969725"/>
<evidence type="ECO:0000313" key="2">
    <source>
        <dbReference type="EMBL" id="KAF4120086.1"/>
    </source>
</evidence>
<feature type="compositionally biased region" description="Basic and acidic residues" evidence="1">
    <location>
        <begin position="36"/>
        <end position="54"/>
    </location>
</feature>
<evidence type="ECO:0000313" key="3">
    <source>
        <dbReference type="Proteomes" id="UP000749293"/>
    </source>
</evidence>
<organism evidence="2 3">
    <name type="scientific">Geosmithia morbida</name>
    <dbReference type="NCBI Taxonomy" id="1094350"/>
    <lineage>
        <taxon>Eukaryota</taxon>
        <taxon>Fungi</taxon>
        <taxon>Dikarya</taxon>
        <taxon>Ascomycota</taxon>
        <taxon>Pezizomycotina</taxon>
        <taxon>Sordariomycetes</taxon>
        <taxon>Hypocreomycetidae</taxon>
        <taxon>Hypocreales</taxon>
        <taxon>Bionectriaceae</taxon>
        <taxon>Geosmithia</taxon>
    </lineage>
</organism>
<sequence>MTVADIFSIDERLQQQHDNFMRQPNPDYAANPMADSRYDTDSEPEPKHEPEHRHCATPPTQPRRLLYNKTIPVGSPAQRPAAPSSYPGFFSAFRGSYPPANANTVSRGGPDGGLADGPREINVHGEIISMLDKNGTGWTRHTRVYGGGGCNTFPPTPEPSFYAPFPEETR</sequence>
<reference evidence="2" key="1">
    <citation type="submission" date="2020-03" db="EMBL/GenBank/DDBJ databases">
        <title>Site-based positive gene gene selection in Geosmithia morbida across the United States reveals a broad range of putative effectors and factors for local host and environmental adapation.</title>
        <authorList>
            <person name="Onufrak A."/>
            <person name="Murdoch R.W."/>
            <person name="Gazis R."/>
            <person name="Huff M."/>
            <person name="Staton M."/>
            <person name="Klingeman W."/>
            <person name="Hadziabdic D."/>
        </authorList>
    </citation>
    <scope>NUCLEOTIDE SEQUENCE</scope>
    <source>
        <strain evidence="2">1262</strain>
    </source>
</reference>
<gene>
    <name evidence="2" type="ORF">GMORB2_3497</name>
</gene>
<dbReference type="Proteomes" id="UP000749293">
    <property type="component" value="Unassembled WGS sequence"/>
</dbReference>
<comment type="caution">
    <text evidence="2">The sequence shown here is derived from an EMBL/GenBank/DDBJ whole genome shotgun (WGS) entry which is preliminary data.</text>
</comment>
<dbReference type="AlphaFoldDB" id="A0A9P4YR56"/>
<name>A0A9P4YR56_9HYPO</name>
<keyword evidence="3" id="KW-1185">Reference proteome</keyword>
<protein>
    <submittedName>
        <fullName evidence="2">Uncharacterized protein</fullName>
    </submittedName>
</protein>
<accession>A0A9P4YR56</accession>
<dbReference type="EMBL" id="JAANYQ010000019">
    <property type="protein sequence ID" value="KAF4120086.1"/>
    <property type="molecule type" value="Genomic_DNA"/>
</dbReference>
<dbReference type="RefSeq" id="XP_035318738.1">
    <property type="nucleotide sequence ID" value="XM_035465473.1"/>
</dbReference>
<evidence type="ECO:0000256" key="1">
    <source>
        <dbReference type="SAM" id="MobiDB-lite"/>
    </source>
</evidence>
<dbReference type="OrthoDB" id="5235700at2759"/>
<feature type="region of interest" description="Disordered" evidence="1">
    <location>
        <begin position="16"/>
        <end position="63"/>
    </location>
</feature>